<comment type="caution">
    <text evidence="1">The sequence shown here is derived from an EMBL/GenBank/DDBJ whole genome shotgun (WGS) entry which is preliminary data.</text>
</comment>
<accession>X1LMW4</accession>
<name>X1LMW4_9ZZZZ</name>
<dbReference type="AlphaFoldDB" id="X1LMW4"/>
<gene>
    <name evidence="1" type="ORF">S06H3_23006</name>
</gene>
<proteinExistence type="predicted"/>
<protein>
    <submittedName>
        <fullName evidence="1">Uncharacterized protein</fullName>
    </submittedName>
</protein>
<reference evidence="1" key="1">
    <citation type="journal article" date="2014" name="Front. Microbiol.">
        <title>High frequency of phylogenetically diverse reductive dehalogenase-homologous genes in deep subseafloor sedimentary metagenomes.</title>
        <authorList>
            <person name="Kawai M."/>
            <person name="Futagami T."/>
            <person name="Toyoda A."/>
            <person name="Takaki Y."/>
            <person name="Nishi S."/>
            <person name="Hori S."/>
            <person name="Arai W."/>
            <person name="Tsubouchi T."/>
            <person name="Morono Y."/>
            <person name="Uchiyama I."/>
            <person name="Ito T."/>
            <person name="Fujiyama A."/>
            <person name="Inagaki F."/>
            <person name="Takami H."/>
        </authorList>
    </citation>
    <scope>NUCLEOTIDE SEQUENCE</scope>
    <source>
        <strain evidence="1">Expedition CK06-06</strain>
    </source>
</reference>
<evidence type="ECO:0000313" key="1">
    <source>
        <dbReference type="EMBL" id="GAI03740.1"/>
    </source>
</evidence>
<feature type="non-terminal residue" evidence="1">
    <location>
        <position position="160"/>
    </location>
</feature>
<sequence>MADLPDYYTQAQISEAEAASFKGGLDANKSLTPVSRQIYYATDFKILHVCVVDGEWININALYLLLAGGTMTGAIAMGANKITGLANPTLNQDAATRAYVLAQKALCLLLTGGTMSGNIVMGGNKLTGLGAGVAAGESVRYEQLPTAKTIATGSYAGDDT</sequence>
<dbReference type="EMBL" id="BARV01012415">
    <property type="protein sequence ID" value="GAI03740.1"/>
    <property type="molecule type" value="Genomic_DNA"/>
</dbReference>
<organism evidence="1">
    <name type="scientific">marine sediment metagenome</name>
    <dbReference type="NCBI Taxonomy" id="412755"/>
    <lineage>
        <taxon>unclassified sequences</taxon>
        <taxon>metagenomes</taxon>
        <taxon>ecological metagenomes</taxon>
    </lineage>
</organism>